<comment type="caution">
    <text evidence="4">The sequence shown here is derived from an EMBL/GenBank/DDBJ whole genome shotgun (WGS) entry which is preliminary data.</text>
</comment>
<dbReference type="InterPro" id="IPR011680">
    <property type="entry name" value="FEZ"/>
</dbReference>
<accession>A0ABD0NV40</accession>
<dbReference type="PANTHER" id="PTHR12394:SF11">
    <property type="entry name" value="FASCICULATION AND ELONGATION PROTEIN ZETA-2"/>
    <property type="match status" value="1"/>
</dbReference>
<keyword evidence="3" id="KW-0175">Coiled coil</keyword>
<dbReference type="Proteomes" id="UP001529510">
    <property type="component" value="Unassembled WGS sequence"/>
</dbReference>
<evidence type="ECO:0000256" key="1">
    <source>
        <dbReference type="ARBA" id="ARBA00006788"/>
    </source>
</evidence>
<dbReference type="EMBL" id="JAMKFB020000020">
    <property type="protein sequence ID" value="KAL0165130.1"/>
    <property type="molecule type" value="Genomic_DNA"/>
</dbReference>
<evidence type="ECO:0000256" key="3">
    <source>
        <dbReference type="ARBA" id="ARBA00023054"/>
    </source>
</evidence>
<organism evidence="4 5">
    <name type="scientific">Cirrhinus mrigala</name>
    <name type="common">Mrigala</name>
    <dbReference type="NCBI Taxonomy" id="683832"/>
    <lineage>
        <taxon>Eukaryota</taxon>
        <taxon>Metazoa</taxon>
        <taxon>Chordata</taxon>
        <taxon>Craniata</taxon>
        <taxon>Vertebrata</taxon>
        <taxon>Euteleostomi</taxon>
        <taxon>Actinopterygii</taxon>
        <taxon>Neopterygii</taxon>
        <taxon>Teleostei</taxon>
        <taxon>Ostariophysi</taxon>
        <taxon>Cypriniformes</taxon>
        <taxon>Cyprinidae</taxon>
        <taxon>Labeoninae</taxon>
        <taxon>Labeonini</taxon>
        <taxon>Cirrhinus</taxon>
    </lineage>
</organism>
<keyword evidence="5" id="KW-1185">Reference proteome</keyword>
<dbReference type="Pfam" id="PF07763">
    <property type="entry name" value="FEZ"/>
    <property type="match status" value="1"/>
</dbReference>
<comment type="similarity">
    <text evidence="1">Belongs to the zygin family.</text>
</comment>
<feature type="non-terminal residue" evidence="4">
    <location>
        <position position="88"/>
    </location>
</feature>
<evidence type="ECO:0000313" key="4">
    <source>
        <dbReference type="EMBL" id="KAL0165130.1"/>
    </source>
</evidence>
<protein>
    <submittedName>
        <fullName evidence="4">Uncharacterized protein</fullName>
    </submittedName>
</protein>
<evidence type="ECO:0000313" key="5">
    <source>
        <dbReference type="Proteomes" id="UP001529510"/>
    </source>
</evidence>
<name>A0ABD0NV40_CIRMR</name>
<dbReference type="PANTHER" id="PTHR12394">
    <property type="entry name" value="ZYGIN"/>
    <property type="match status" value="1"/>
</dbReference>
<reference evidence="4 5" key="1">
    <citation type="submission" date="2024-05" db="EMBL/GenBank/DDBJ databases">
        <title>Genome sequencing and assembly of Indian major carp, Cirrhinus mrigala (Hamilton, 1822).</title>
        <authorList>
            <person name="Mohindra V."/>
            <person name="Chowdhury L.M."/>
            <person name="Lal K."/>
            <person name="Jena J.K."/>
        </authorList>
    </citation>
    <scope>NUCLEOTIDE SEQUENCE [LARGE SCALE GENOMIC DNA]</scope>
    <source>
        <strain evidence="4">CM1030</strain>
        <tissue evidence="4">Blood</tissue>
    </source>
</reference>
<keyword evidence="2" id="KW-0597">Phosphoprotein</keyword>
<feature type="non-terminal residue" evidence="4">
    <location>
        <position position="1"/>
    </location>
</feature>
<gene>
    <name evidence="4" type="ORF">M9458_040883</name>
</gene>
<dbReference type="AlphaFoldDB" id="A0ABD0NV40"/>
<evidence type="ECO:0000256" key="2">
    <source>
        <dbReference type="ARBA" id="ARBA00022553"/>
    </source>
</evidence>
<proteinExistence type="inferred from homology"/>
<sequence>LRGLCVSELLERLEEVERQIRGFSEELIDQLAVREELDYEKEVKNTFISALIDVQNRQKEHRELLKKKRKIKTTGGVQRADRSHVPGT</sequence>